<dbReference type="InterPro" id="IPR010865">
    <property type="entry name" value="DUF1499"/>
</dbReference>
<keyword evidence="1" id="KW-0812">Transmembrane</keyword>
<keyword evidence="3" id="KW-1185">Reference proteome</keyword>
<organism evidence="2 3">
    <name type="scientific">Pistricoccus aurantiacus</name>
    <dbReference type="NCBI Taxonomy" id="1883414"/>
    <lineage>
        <taxon>Bacteria</taxon>
        <taxon>Pseudomonadati</taxon>
        <taxon>Pseudomonadota</taxon>
        <taxon>Gammaproteobacteria</taxon>
        <taxon>Oceanospirillales</taxon>
        <taxon>Halomonadaceae</taxon>
        <taxon>Pistricoccus</taxon>
    </lineage>
</organism>
<dbReference type="AlphaFoldDB" id="A0A5B8SST3"/>
<evidence type="ECO:0000313" key="3">
    <source>
        <dbReference type="Proteomes" id="UP000321272"/>
    </source>
</evidence>
<reference evidence="2 3" key="1">
    <citation type="submission" date="2019-06" db="EMBL/GenBank/DDBJ databases">
        <title>Genome analyses of bacteria isolated from kimchi.</title>
        <authorList>
            <person name="Lee S."/>
            <person name="Ahn S."/>
            <person name="Roh S."/>
        </authorList>
    </citation>
    <scope>NUCLEOTIDE SEQUENCE [LARGE SCALE GENOMIC DNA]</scope>
    <source>
        <strain evidence="2 3">CBA4606</strain>
    </source>
</reference>
<dbReference type="Pfam" id="PF07386">
    <property type="entry name" value="DUF1499"/>
    <property type="match status" value="1"/>
</dbReference>
<feature type="transmembrane region" description="Helical" evidence="1">
    <location>
        <begin position="58"/>
        <end position="77"/>
    </location>
</feature>
<evidence type="ECO:0000313" key="2">
    <source>
        <dbReference type="EMBL" id="QEA37728.1"/>
    </source>
</evidence>
<dbReference type="Proteomes" id="UP000321272">
    <property type="component" value="Chromosome"/>
</dbReference>
<accession>A0A5B8SST3</accession>
<gene>
    <name evidence="2" type="ORF">FGL86_00695</name>
</gene>
<dbReference type="EMBL" id="CP042382">
    <property type="protein sequence ID" value="QEA37728.1"/>
    <property type="molecule type" value="Genomic_DNA"/>
</dbReference>
<keyword evidence="1" id="KW-0472">Membrane</keyword>
<proteinExistence type="predicted"/>
<evidence type="ECO:0000256" key="1">
    <source>
        <dbReference type="SAM" id="Phobius"/>
    </source>
</evidence>
<name>A0A5B8SST3_9GAMM</name>
<dbReference type="OrthoDB" id="1523552at2"/>
<feature type="transmembrane region" description="Helical" evidence="1">
    <location>
        <begin position="84"/>
        <end position="104"/>
    </location>
</feature>
<sequence>MTSTTNSHRRGGRWPIMIAWLAVILLLATAVVMGGSGPAYQKDWISLGEAFTYLRRGAYLAIGAGAVGLVALIVAGFCRRWGPALIGGLVSLAVVGMLVVPVQMMQRSQSVPPIHDITTDLENPPAFEALAAAREAAPNAVNHPGEDTARQQRDAYPAIQPVVFEQPLANVMQAAEETAQAQGWEIASVTENKIEATATTRWFGFKDDVVIRLTETDEGVRVDMRSASRFGASDVGTNAARIQAYLEALKSSLRG</sequence>
<dbReference type="RefSeq" id="WP_147182795.1">
    <property type="nucleotide sequence ID" value="NZ_CP042382.1"/>
</dbReference>
<protein>
    <submittedName>
        <fullName evidence="2">DUF1499 domain-containing protein</fullName>
    </submittedName>
</protein>
<keyword evidence="1" id="KW-1133">Transmembrane helix</keyword>
<dbReference type="KEGG" id="paur:FGL86_00695"/>